<protein>
    <submittedName>
        <fullName evidence="1">Uncharacterized protein</fullName>
    </submittedName>
</protein>
<comment type="caution">
    <text evidence="1">The sequence shown here is derived from an EMBL/GenBank/DDBJ whole genome shotgun (WGS) entry which is preliminary data.</text>
</comment>
<proteinExistence type="predicted"/>
<reference evidence="1 2" key="1">
    <citation type="submission" date="2019-05" db="EMBL/GenBank/DDBJ databases">
        <title>Another draft genome of Portunus trituberculatus and its Hox gene families provides insights of decapod evolution.</title>
        <authorList>
            <person name="Jeong J.-H."/>
            <person name="Song I."/>
            <person name="Kim S."/>
            <person name="Choi T."/>
            <person name="Kim D."/>
            <person name="Ryu S."/>
            <person name="Kim W."/>
        </authorList>
    </citation>
    <scope>NUCLEOTIDE SEQUENCE [LARGE SCALE GENOMIC DNA]</scope>
    <source>
        <tissue evidence="1">Muscle</tissue>
    </source>
</reference>
<evidence type="ECO:0000313" key="1">
    <source>
        <dbReference type="EMBL" id="MPC78677.1"/>
    </source>
</evidence>
<sequence length="32" mass="3268">MAPSIPNPFLTAGVVAVSDGARIGGNVCRFCF</sequence>
<keyword evidence="2" id="KW-1185">Reference proteome</keyword>
<dbReference type="EMBL" id="VSRR010049073">
    <property type="protein sequence ID" value="MPC78677.1"/>
    <property type="molecule type" value="Genomic_DNA"/>
</dbReference>
<accession>A0A5B7IAZ9</accession>
<name>A0A5B7IAZ9_PORTR</name>
<gene>
    <name evidence="1" type="ORF">E2C01_073171</name>
</gene>
<evidence type="ECO:0000313" key="2">
    <source>
        <dbReference type="Proteomes" id="UP000324222"/>
    </source>
</evidence>
<dbReference type="Proteomes" id="UP000324222">
    <property type="component" value="Unassembled WGS sequence"/>
</dbReference>
<dbReference type="AlphaFoldDB" id="A0A5B7IAZ9"/>
<organism evidence="1 2">
    <name type="scientific">Portunus trituberculatus</name>
    <name type="common">Swimming crab</name>
    <name type="synonym">Neptunus trituberculatus</name>
    <dbReference type="NCBI Taxonomy" id="210409"/>
    <lineage>
        <taxon>Eukaryota</taxon>
        <taxon>Metazoa</taxon>
        <taxon>Ecdysozoa</taxon>
        <taxon>Arthropoda</taxon>
        <taxon>Crustacea</taxon>
        <taxon>Multicrustacea</taxon>
        <taxon>Malacostraca</taxon>
        <taxon>Eumalacostraca</taxon>
        <taxon>Eucarida</taxon>
        <taxon>Decapoda</taxon>
        <taxon>Pleocyemata</taxon>
        <taxon>Brachyura</taxon>
        <taxon>Eubrachyura</taxon>
        <taxon>Portunoidea</taxon>
        <taxon>Portunidae</taxon>
        <taxon>Portuninae</taxon>
        <taxon>Portunus</taxon>
    </lineage>
</organism>